<dbReference type="PANTHER" id="PTHR24300">
    <property type="entry name" value="CYTOCHROME P450 508A4-RELATED"/>
    <property type="match status" value="1"/>
</dbReference>
<evidence type="ECO:0008006" key="9">
    <source>
        <dbReference type="Google" id="ProtNLM"/>
    </source>
</evidence>
<comment type="caution">
    <text evidence="7">The sequence shown here is derived from an EMBL/GenBank/DDBJ whole genome shotgun (WGS) entry which is preliminary data.</text>
</comment>
<dbReference type="InterPro" id="IPR002403">
    <property type="entry name" value="Cyt_P450_E_grp-IV"/>
</dbReference>
<dbReference type="Gene3D" id="1.10.630.10">
    <property type="entry name" value="Cytochrome P450"/>
    <property type="match status" value="2"/>
</dbReference>
<dbReference type="OrthoDB" id="2789670at2759"/>
<dbReference type="PANTHER" id="PTHR24300:SF319">
    <property type="entry name" value="CYTOCHROME P450, FAMILY 2, SUBFAMILY AC, POLYPEPTIDE 1"/>
    <property type="match status" value="1"/>
</dbReference>
<evidence type="ECO:0000256" key="6">
    <source>
        <dbReference type="RuleBase" id="RU000461"/>
    </source>
</evidence>
<dbReference type="InterPro" id="IPR036396">
    <property type="entry name" value="Cyt_P450_sf"/>
</dbReference>
<dbReference type="PRINTS" id="PR00465">
    <property type="entry name" value="EP450IV"/>
</dbReference>
<accession>A0A9Q0E4Y0</accession>
<dbReference type="GO" id="GO:0005737">
    <property type="term" value="C:cytoplasm"/>
    <property type="evidence" value="ECO:0007669"/>
    <property type="project" value="TreeGrafter"/>
</dbReference>
<gene>
    <name evidence="7" type="ORF">NHX12_031262</name>
</gene>
<evidence type="ECO:0000313" key="8">
    <source>
        <dbReference type="Proteomes" id="UP001148018"/>
    </source>
</evidence>
<comment type="similarity">
    <text evidence="1 6">Belongs to the cytochrome P450 family.</text>
</comment>
<dbReference type="GO" id="GO:0006082">
    <property type="term" value="P:organic acid metabolic process"/>
    <property type="evidence" value="ECO:0007669"/>
    <property type="project" value="TreeGrafter"/>
</dbReference>
<feature type="binding site" description="axial binding residue" evidence="5">
    <location>
        <position position="203"/>
    </location>
    <ligand>
        <name>heme</name>
        <dbReference type="ChEBI" id="CHEBI:30413"/>
    </ligand>
    <ligandPart>
        <name>Fe</name>
        <dbReference type="ChEBI" id="CHEBI:18248"/>
    </ligandPart>
</feature>
<evidence type="ECO:0000313" key="7">
    <source>
        <dbReference type="EMBL" id="KAJ3600276.1"/>
    </source>
</evidence>
<name>A0A9Q0E4Y0_9TELE</name>
<dbReference type="PRINTS" id="PR00385">
    <property type="entry name" value="P450"/>
</dbReference>
<dbReference type="InterPro" id="IPR001128">
    <property type="entry name" value="Cyt_P450"/>
</dbReference>
<keyword evidence="3 5" id="KW-0479">Metal-binding</keyword>
<keyword evidence="2 5" id="KW-0349">Heme</keyword>
<organism evidence="7 8">
    <name type="scientific">Muraenolepis orangiensis</name>
    <name type="common">Patagonian moray cod</name>
    <dbReference type="NCBI Taxonomy" id="630683"/>
    <lineage>
        <taxon>Eukaryota</taxon>
        <taxon>Metazoa</taxon>
        <taxon>Chordata</taxon>
        <taxon>Craniata</taxon>
        <taxon>Vertebrata</taxon>
        <taxon>Euteleostomi</taxon>
        <taxon>Actinopterygii</taxon>
        <taxon>Neopterygii</taxon>
        <taxon>Teleostei</taxon>
        <taxon>Neoteleostei</taxon>
        <taxon>Acanthomorphata</taxon>
        <taxon>Zeiogadaria</taxon>
        <taxon>Gadariae</taxon>
        <taxon>Gadiformes</taxon>
        <taxon>Muraenolepidoidei</taxon>
        <taxon>Muraenolepididae</taxon>
        <taxon>Muraenolepis</taxon>
    </lineage>
</organism>
<dbReference type="GO" id="GO:0020037">
    <property type="term" value="F:heme binding"/>
    <property type="evidence" value="ECO:0007669"/>
    <property type="project" value="InterPro"/>
</dbReference>
<dbReference type="InterPro" id="IPR017972">
    <property type="entry name" value="Cyt_P450_CS"/>
</dbReference>
<evidence type="ECO:0000256" key="4">
    <source>
        <dbReference type="ARBA" id="ARBA00023004"/>
    </source>
</evidence>
<dbReference type="Proteomes" id="UP001148018">
    <property type="component" value="Unassembled WGS sequence"/>
</dbReference>
<protein>
    <recommendedName>
        <fullName evidence="9">Cytochrome P450</fullName>
    </recommendedName>
</protein>
<comment type="cofactor">
    <cofactor evidence="5">
        <name>heme</name>
        <dbReference type="ChEBI" id="CHEBI:30413"/>
    </cofactor>
</comment>
<dbReference type="EMBL" id="JANIIK010000047">
    <property type="protein sequence ID" value="KAJ3600276.1"/>
    <property type="molecule type" value="Genomic_DNA"/>
</dbReference>
<dbReference type="InterPro" id="IPR050182">
    <property type="entry name" value="Cytochrome_P450_fam2"/>
</dbReference>
<reference evidence="7" key="1">
    <citation type="submission" date="2022-07" db="EMBL/GenBank/DDBJ databases">
        <title>Chromosome-level genome of Muraenolepis orangiensis.</title>
        <authorList>
            <person name="Kim J."/>
        </authorList>
    </citation>
    <scope>NUCLEOTIDE SEQUENCE</scope>
    <source>
        <strain evidence="7">KU_S4_2022</strain>
        <tissue evidence="7">Muscle</tissue>
    </source>
</reference>
<dbReference type="GO" id="GO:0006805">
    <property type="term" value="P:xenobiotic metabolic process"/>
    <property type="evidence" value="ECO:0007669"/>
    <property type="project" value="TreeGrafter"/>
</dbReference>
<keyword evidence="6" id="KW-0503">Monooxygenase</keyword>
<keyword evidence="6" id="KW-0560">Oxidoreductase</keyword>
<evidence type="ECO:0000256" key="1">
    <source>
        <dbReference type="ARBA" id="ARBA00010617"/>
    </source>
</evidence>
<dbReference type="PROSITE" id="PS00086">
    <property type="entry name" value="CYTOCHROME_P450"/>
    <property type="match status" value="1"/>
</dbReference>
<dbReference type="Pfam" id="PF00067">
    <property type="entry name" value="p450"/>
    <property type="match status" value="2"/>
</dbReference>
<dbReference type="AlphaFoldDB" id="A0A9Q0E4Y0"/>
<keyword evidence="8" id="KW-1185">Reference proteome</keyword>
<dbReference type="SUPFAM" id="SSF48264">
    <property type="entry name" value="Cytochrome P450"/>
    <property type="match status" value="1"/>
</dbReference>
<dbReference type="GO" id="GO:0016712">
    <property type="term" value="F:oxidoreductase activity, acting on paired donors, with incorporation or reduction of molecular oxygen, reduced flavin or flavoprotein as one donor, and incorporation of one atom of oxygen"/>
    <property type="evidence" value="ECO:0007669"/>
    <property type="project" value="TreeGrafter"/>
</dbReference>
<proteinExistence type="inferred from homology"/>
<sequence length="262" mass="29829">MRRFATSALKDFGMGKKAIEEKIIEECQHLFEVITKKEGKPFDTDKAVNYAVSNIICSIVYGKRYQYDDKEFTTRVERALTHTQLLGSPLIQVQEELSRVIGSRQIRVEDRKNLPYTDAVIHETQRMADIVPMLNFCPTEDVTLQGFLIQKGTPVYSMLPSVHQDESEWESPSTFKPSRFLDKNGTFVKRDAFMVFSAGPRSCIGEGLARMEIFLFFSSLLQRFRFTPPPGVTEDELDLDPVLGLILSPTPHQLCAHPLHPT</sequence>
<evidence type="ECO:0000256" key="5">
    <source>
        <dbReference type="PIRSR" id="PIRSR602403-1"/>
    </source>
</evidence>
<evidence type="ECO:0000256" key="3">
    <source>
        <dbReference type="ARBA" id="ARBA00022723"/>
    </source>
</evidence>
<evidence type="ECO:0000256" key="2">
    <source>
        <dbReference type="ARBA" id="ARBA00022617"/>
    </source>
</evidence>
<keyword evidence="4 5" id="KW-0408">Iron</keyword>
<dbReference type="GO" id="GO:0005506">
    <property type="term" value="F:iron ion binding"/>
    <property type="evidence" value="ECO:0007669"/>
    <property type="project" value="InterPro"/>
</dbReference>